<evidence type="ECO:0000256" key="5">
    <source>
        <dbReference type="ARBA" id="ARBA00034923"/>
    </source>
</evidence>
<accession>A0A081KD04</accession>
<evidence type="ECO:0000256" key="6">
    <source>
        <dbReference type="PROSITE-ProRule" id="PRU00560"/>
    </source>
</evidence>
<evidence type="ECO:0000256" key="4">
    <source>
        <dbReference type="ARBA" id="ARBA00022840"/>
    </source>
</evidence>
<reference evidence="8 9" key="1">
    <citation type="submission" date="2014-06" db="EMBL/GenBank/DDBJ databases">
        <title>Whole Genome Sequences of Three Symbiotic Endozoicomonas Bacteria.</title>
        <authorList>
            <person name="Neave M.J."/>
            <person name="Apprill A."/>
            <person name="Voolstra C.R."/>
        </authorList>
    </citation>
    <scope>NUCLEOTIDE SEQUENCE [LARGE SCALE GENOMIC DNA]</scope>
    <source>
        <strain evidence="8 9">DSM 22380</strain>
    </source>
</reference>
<dbReference type="PANTHER" id="PTHR11070">
    <property type="entry name" value="UVRD / RECB / PCRA DNA HELICASE FAMILY MEMBER"/>
    <property type="match status" value="1"/>
</dbReference>
<dbReference type="InterPro" id="IPR027417">
    <property type="entry name" value="P-loop_NTPase"/>
</dbReference>
<dbReference type="GO" id="GO:0003677">
    <property type="term" value="F:DNA binding"/>
    <property type="evidence" value="ECO:0007669"/>
    <property type="project" value="InterPro"/>
</dbReference>
<feature type="domain" description="UvrD-like helicase ATP-binding" evidence="7">
    <location>
        <begin position="4"/>
        <end position="315"/>
    </location>
</feature>
<dbReference type="InterPro" id="IPR000212">
    <property type="entry name" value="DNA_helicase_UvrD/REP"/>
</dbReference>
<dbReference type="AlphaFoldDB" id="A0A081KD04"/>
<dbReference type="eggNOG" id="COG0210">
    <property type="taxonomic scope" value="Bacteria"/>
</dbReference>
<dbReference type="SUPFAM" id="SSF52540">
    <property type="entry name" value="P-loop containing nucleoside triphosphate hydrolases"/>
    <property type="match status" value="1"/>
</dbReference>
<keyword evidence="4 6" id="KW-0067">ATP-binding</keyword>
<keyword evidence="9" id="KW-1185">Reference proteome</keyword>
<keyword evidence="3 6" id="KW-0347">Helicase</keyword>
<dbReference type="PROSITE" id="PS51198">
    <property type="entry name" value="UVRD_HELICASE_ATP_BIND"/>
    <property type="match status" value="1"/>
</dbReference>
<name>A0A081KD04_9GAMM</name>
<dbReference type="GO" id="GO:0000725">
    <property type="term" value="P:recombinational repair"/>
    <property type="evidence" value="ECO:0007669"/>
    <property type="project" value="TreeGrafter"/>
</dbReference>
<dbReference type="GO" id="GO:0016787">
    <property type="term" value="F:hydrolase activity"/>
    <property type="evidence" value="ECO:0007669"/>
    <property type="project" value="UniProtKB-UniRule"/>
</dbReference>
<dbReference type="Pfam" id="PF00580">
    <property type="entry name" value="UvrD-helicase"/>
    <property type="match status" value="1"/>
</dbReference>
<feature type="binding site" evidence="6">
    <location>
        <begin position="25"/>
        <end position="32"/>
    </location>
    <ligand>
        <name>ATP</name>
        <dbReference type="ChEBI" id="CHEBI:30616"/>
    </ligand>
</feature>
<dbReference type="PANTHER" id="PTHR11070:SF2">
    <property type="entry name" value="ATP-DEPENDENT DNA HELICASE SRS2"/>
    <property type="match status" value="1"/>
</dbReference>
<evidence type="ECO:0000256" key="3">
    <source>
        <dbReference type="ARBA" id="ARBA00022806"/>
    </source>
</evidence>
<keyword evidence="1 6" id="KW-0547">Nucleotide-binding</keyword>
<organism evidence="8 9">
    <name type="scientific">Endozoicomonas elysicola</name>
    <dbReference type="NCBI Taxonomy" id="305900"/>
    <lineage>
        <taxon>Bacteria</taxon>
        <taxon>Pseudomonadati</taxon>
        <taxon>Pseudomonadota</taxon>
        <taxon>Gammaproteobacteria</taxon>
        <taxon>Oceanospirillales</taxon>
        <taxon>Endozoicomonadaceae</taxon>
        <taxon>Endozoicomonas</taxon>
    </lineage>
</organism>
<evidence type="ECO:0000313" key="8">
    <source>
        <dbReference type="EMBL" id="KEI72030.1"/>
    </source>
</evidence>
<keyword evidence="2 6" id="KW-0378">Hydrolase</keyword>
<dbReference type="GO" id="GO:0005524">
    <property type="term" value="F:ATP binding"/>
    <property type="evidence" value="ECO:0007669"/>
    <property type="project" value="UniProtKB-UniRule"/>
</dbReference>
<dbReference type="Proteomes" id="UP000027997">
    <property type="component" value="Unassembled WGS sequence"/>
</dbReference>
<evidence type="ECO:0000256" key="1">
    <source>
        <dbReference type="ARBA" id="ARBA00022741"/>
    </source>
</evidence>
<dbReference type="STRING" id="305900.GV64_16035"/>
<dbReference type="EMBL" id="JOJP01000001">
    <property type="protein sequence ID" value="KEI72030.1"/>
    <property type="molecule type" value="Genomic_DNA"/>
</dbReference>
<sequence>MDSQVTPLERIQECTANKKSFVLQGGAGCGKTETLKQTLQLLSKDYSKKRIACITHTNLAVNEIIDRVGEGYNISTIHSFLGSLIENYTKSIHEVIHEIYAVDKVEFETEESSGLSGNELKKANHENYKKPYKKYAKLKYIAKGQPSGKELGKREYDKAPDDISQELNKNIDELNVEVRQMIQRKDHRSIKYNNSRFDNLSDLSFGHDSLLRVTSLLFQRYPRLGKILCDKYDFILVDEYQDTHEDVVNVFLKHLPKDRQTTIGLFGDAMQSIYSDGIGDVRAFIDSGDLVEILKEDNFRCSEQVINFVNILREDALSQELAFKIKDDGTKEAFKDRQGQVRLLYAVWGDNKPHTRSRPEEKHAYLDFVDKLIESADGEESPHKKLMLTNKSIAGKVGFSSLYKVFSDRYTEVKDELERVLSSIQVLDLAELCDAYSGSKKRYNFILTELKKSGFVLNKLEDKEKIVAAFEKIATGDLSIAKTLEVAFEEKLISKPDSYLAYIGRKDSFLAELQKDRAYQKFKERFNSGSNTITKMAKEDPELTEEVFNEFKSSLDKERF</sequence>
<gene>
    <name evidence="8" type="ORF">GV64_16035</name>
</gene>
<comment type="caution">
    <text evidence="8">The sequence shown here is derived from an EMBL/GenBank/DDBJ whole genome shotgun (WGS) entry which is preliminary data.</text>
</comment>
<evidence type="ECO:0000256" key="2">
    <source>
        <dbReference type="ARBA" id="ARBA00022801"/>
    </source>
</evidence>
<dbReference type="InterPro" id="IPR014016">
    <property type="entry name" value="UvrD-like_ATP-bd"/>
</dbReference>
<dbReference type="RefSeq" id="WP_020584405.1">
    <property type="nucleotide sequence ID" value="NZ_JOJP01000001.1"/>
</dbReference>
<dbReference type="GO" id="GO:0043138">
    <property type="term" value="F:3'-5' DNA helicase activity"/>
    <property type="evidence" value="ECO:0007669"/>
    <property type="project" value="TreeGrafter"/>
</dbReference>
<dbReference type="Gene3D" id="3.40.50.300">
    <property type="entry name" value="P-loop containing nucleotide triphosphate hydrolases"/>
    <property type="match status" value="1"/>
</dbReference>
<evidence type="ECO:0000313" key="9">
    <source>
        <dbReference type="Proteomes" id="UP000027997"/>
    </source>
</evidence>
<protein>
    <recommendedName>
        <fullName evidence="5">DNA 3'-5' helicase II</fullName>
    </recommendedName>
</protein>
<proteinExistence type="predicted"/>
<evidence type="ECO:0000259" key="7">
    <source>
        <dbReference type="PROSITE" id="PS51198"/>
    </source>
</evidence>